<comment type="caution">
    <text evidence="2">The sequence shown here is derived from an EMBL/GenBank/DDBJ whole genome shotgun (WGS) entry which is preliminary data.</text>
</comment>
<reference evidence="2 3" key="1">
    <citation type="submission" date="2015-02" db="EMBL/GenBank/DDBJ databases">
        <title>Whole genome shotgun sequencing of cultured foodborne pathogen.</title>
        <authorList>
            <person name="Timme R."/>
            <person name="Allard M.W."/>
            <person name="Strain E."/>
            <person name="Evans P.S."/>
            <person name="Brown E."/>
        </authorList>
    </citation>
    <scope>NUCLEOTIDE SEQUENCE [LARGE SCALE GENOMIC DNA]</scope>
    <source>
        <strain evidence="2 3">GCSL-TSO-24</strain>
    </source>
</reference>
<feature type="non-terminal residue" evidence="2">
    <location>
        <position position="1"/>
    </location>
</feature>
<dbReference type="PATRIC" id="fig|582.24.peg.4943"/>
<dbReference type="Pfam" id="PF21987">
    <property type="entry name" value="YajR_YAM"/>
    <property type="match status" value="1"/>
</dbReference>
<gene>
    <name evidence="2" type="ORF">UA45_15510</name>
</gene>
<dbReference type="InterPro" id="IPR054152">
    <property type="entry name" value="YajR_YAM"/>
</dbReference>
<feature type="domain" description="YajR YAM" evidence="1">
    <location>
        <begin position="38"/>
        <end position="93"/>
    </location>
</feature>
<accession>A0A0D8L514</accession>
<dbReference type="Gene3D" id="3.30.70.100">
    <property type="match status" value="1"/>
</dbReference>
<protein>
    <recommendedName>
        <fullName evidence="1">YajR YAM domain-containing protein</fullName>
    </recommendedName>
</protein>
<evidence type="ECO:0000259" key="1">
    <source>
        <dbReference type="Pfam" id="PF21987"/>
    </source>
</evidence>
<organism evidence="2 3">
    <name type="scientific">Morganella morganii</name>
    <name type="common">Proteus morganii</name>
    <dbReference type="NCBI Taxonomy" id="582"/>
    <lineage>
        <taxon>Bacteria</taxon>
        <taxon>Pseudomonadati</taxon>
        <taxon>Pseudomonadota</taxon>
        <taxon>Gammaproteobacteria</taxon>
        <taxon>Enterobacterales</taxon>
        <taxon>Morganellaceae</taxon>
        <taxon>Morganella</taxon>
    </lineage>
</organism>
<sequence length="94" mass="10540">NPDIAAKLREQPGVRDVVTLLWLAVSLTLRQPPYVSSLRLELPENDVNNPDIAAKLREQPGVRDVVIIAQERAVYVKTDTRLSSRRQLEAVLQG</sequence>
<dbReference type="AlphaFoldDB" id="A0A0D8L514"/>
<evidence type="ECO:0000313" key="2">
    <source>
        <dbReference type="EMBL" id="KJF77000.1"/>
    </source>
</evidence>
<dbReference type="Proteomes" id="UP000032582">
    <property type="component" value="Unassembled WGS sequence"/>
</dbReference>
<name>A0A0D8L514_MORMO</name>
<proteinExistence type="predicted"/>
<evidence type="ECO:0000313" key="3">
    <source>
        <dbReference type="Proteomes" id="UP000032582"/>
    </source>
</evidence>
<dbReference type="EMBL" id="JZSH01000212">
    <property type="protein sequence ID" value="KJF77000.1"/>
    <property type="molecule type" value="Genomic_DNA"/>
</dbReference>